<proteinExistence type="predicted"/>
<sequence>MTKLPSSYRAEHEAILRDVFQLLGIVQMSVATGKAGITHSALIDWLKLTLERAGVEPNIDLDDLMARAKQNEAAKQKPQQPEGKPELRAVK</sequence>
<keyword evidence="3" id="KW-1185">Reference proteome</keyword>
<accession>A0A397PFS7</accession>
<evidence type="ECO:0000256" key="1">
    <source>
        <dbReference type="SAM" id="MobiDB-lite"/>
    </source>
</evidence>
<name>A0A397PFS7_9HYPH</name>
<dbReference type="AlphaFoldDB" id="A0A397PFS7"/>
<protein>
    <submittedName>
        <fullName evidence="2">Uncharacterized protein</fullName>
    </submittedName>
</protein>
<organism evidence="2 3">
    <name type="scientific">Dichotomicrobium thermohalophilum</name>
    <dbReference type="NCBI Taxonomy" id="933063"/>
    <lineage>
        <taxon>Bacteria</taxon>
        <taxon>Pseudomonadati</taxon>
        <taxon>Pseudomonadota</taxon>
        <taxon>Alphaproteobacteria</taxon>
        <taxon>Hyphomicrobiales</taxon>
        <taxon>Hyphomicrobiaceae</taxon>
        <taxon>Dichotomicrobium</taxon>
    </lineage>
</organism>
<gene>
    <name evidence="2" type="ORF">BXY53_2387</name>
</gene>
<evidence type="ECO:0000313" key="2">
    <source>
        <dbReference type="EMBL" id="RIA47313.1"/>
    </source>
</evidence>
<dbReference type="Proteomes" id="UP000266273">
    <property type="component" value="Unassembled WGS sequence"/>
</dbReference>
<evidence type="ECO:0000313" key="3">
    <source>
        <dbReference type="Proteomes" id="UP000266273"/>
    </source>
</evidence>
<dbReference type="RefSeq" id="WP_119062200.1">
    <property type="nucleotide sequence ID" value="NZ_QXDF01000003.1"/>
</dbReference>
<feature type="region of interest" description="Disordered" evidence="1">
    <location>
        <begin position="69"/>
        <end position="91"/>
    </location>
</feature>
<comment type="caution">
    <text evidence="2">The sequence shown here is derived from an EMBL/GenBank/DDBJ whole genome shotgun (WGS) entry which is preliminary data.</text>
</comment>
<reference evidence="2 3" key="1">
    <citation type="submission" date="2018-08" db="EMBL/GenBank/DDBJ databases">
        <title>Genomic Encyclopedia of Archaeal and Bacterial Type Strains, Phase II (KMG-II): from individual species to whole genera.</title>
        <authorList>
            <person name="Goeker M."/>
        </authorList>
    </citation>
    <scope>NUCLEOTIDE SEQUENCE [LARGE SCALE GENOMIC DNA]</scope>
    <source>
        <strain evidence="2 3">DSM 5002</strain>
    </source>
</reference>
<dbReference type="EMBL" id="QXDF01000003">
    <property type="protein sequence ID" value="RIA47313.1"/>
    <property type="molecule type" value="Genomic_DNA"/>
</dbReference>